<evidence type="ECO:0000313" key="8">
    <source>
        <dbReference type="EMBL" id="KAK3056778.1"/>
    </source>
</evidence>
<dbReference type="EMBL" id="JAWDJX010000005">
    <property type="protein sequence ID" value="KAK3056778.1"/>
    <property type="molecule type" value="Genomic_DNA"/>
</dbReference>
<evidence type="ECO:0000256" key="3">
    <source>
        <dbReference type="ARBA" id="ARBA00022617"/>
    </source>
</evidence>
<dbReference type="PRINTS" id="PR00463">
    <property type="entry name" value="EP450I"/>
</dbReference>
<organism evidence="8 9">
    <name type="scientific">Extremus antarcticus</name>
    <dbReference type="NCBI Taxonomy" id="702011"/>
    <lineage>
        <taxon>Eukaryota</taxon>
        <taxon>Fungi</taxon>
        <taxon>Dikarya</taxon>
        <taxon>Ascomycota</taxon>
        <taxon>Pezizomycotina</taxon>
        <taxon>Dothideomycetes</taxon>
        <taxon>Dothideomycetidae</taxon>
        <taxon>Mycosphaerellales</taxon>
        <taxon>Extremaceae</taxon>
        <taxon>Extremus</taxon>
    </lineage>
</organism>
<dbReference type="PANTHER" id="PTHR24305:SF210">
    <property type="entry name" value="CYTOCHROME P450 MONOOXYGENASE ASQL-RELATED"/>
    <property type="match status" value="1"/>
</dbReference>
<comment type="caution">
    <text evidence="8">The sequence shown here is derived from an EMBL/GenBank/DDBJ whole genome shotgun (WGS) entry which is preliminary data.</text>
</comment>
<evidence type="ECO:0000256" key="5">
    <source>
        <dbReference type="ARBA" id="ARBA00023004"/>
    </source>
</evidence>
<dbReference type="GO" id="GO:0004497">
    <property type="term" value="F:monooxygenase activity"/>
    <property type="evidence" value="ECO:0007669"/>
    <property type="project" value="UniProtKB-KW"/>
</dbReference>
<dbReference type="GO" id="GO:0020037">
    <property type="term" value="F:heme binding"/>
    <property type="evidence" value="ECO:0007669"/>
    <property type="project" value="InterPro"/>
</dbReference>
<accession>A0AAJ0GG04</accession>
<gene>
    <name evidence="8" type="ORF">LTR09_002571</name>
</gene>
<evidence type="ECO:0000256" key="4">
    <source>
        <dbReference type="ARBA" id="ARBA00022723"/>
    </source>
</evidence>
<evidence type="ECO:0008006" key="10">
    <source>
        <dbReference type="Google" id="ProtNLM"/>
    </source>
</evidence>
<keyword evidence="5 6" id="KW-0408">Iron</keyword>
<evidence type="ECO:0000313" key="9">
    <source>
        <dbReference type="Proteomes" id="UP001271007"/>
    </source>
</evidence>
<protein>
    <recommendedName>
        <fullName evidence="10">Cytochrome P450</fullName>
    </recommendedName>
</protein>
<dbReference type="Gene3D" id="1.10.630.10">
    <property type="entry name" value="Cytochrome P450"/>
    <property type="match status" value="1"/>
</dbReference>
<keyword evidence="7" id="KW-0503">Monooxygenase</keyword>
<dbReference type="InterPro" id="IPR017972">
    <property type="entry name" value="Cyt_P450_CS"/>
</dbReference>
<dbReference type="AlphaFoldDB" id="A0AAJ0GG04"/>
<dbReference type="CDD" id="cd11058">
    <property type="entry name" value="CYP60B-like"/>
    <property type="match status" value="1"/>
</dbReference>
<keyword evidence="7" id="KW-0560">Oxidoreductase</keyword>
<dbReference type="Pfam" id="PF00067">
    <property type="entry name" value="p450"/>
    <property type="match status" value="1"/>
</dbReference>
<dbReference type="PRINTS" id="PR00385">
    <property type="entry name" value="P450"/>
</dbReference>
<dbReference type="PROSITE" id="PS00086">
    <property type="entry name" value="CYTOCHROME_P450"/>
    <property type="match status" value="1"/>
</dbReference>
<feature type="binding site" description="axial binding residue" evidence="6">
    <location>
        <position position="325"/>
    </location>
    <ligand>
        <name>heme</name>
        <dbReference type="ChEBI" id="CHEBI:30413"/>
    </ligand>
    <ligandPart>
        <name>Fe</name>
        <dbReference type="ChEBI" id="CHEBI:18248"/>
    </ligandPart>
</feature>
<name>A0AAJ0GG04_9PEZI</name>
<keyword evidence="4 6" id="KW-0479">Metal-binding</keyword>
<dbReference type="GO" id="GO:0005506">
    <property type="term" value="F:iron ion binding"/>
    <property type="evidence" value="ECO:0007669"/>
    <property type="project" value="InterPro"/>
</dbReference>
<proteinExistence type="inferred from homology"/>
<keyword evidence="9" id="KW-1185">Reference proteome</keyword>
<dbReference type="GO" id="GO:0016705">
    <property type="term" value="F:oxidoreductase activity, acting on paired donors, with incorporation or reduction of molecular oxygen"/>
    <property type="evidence" value="ECO:0007669"/>
    <property type="project" value="InterPro"/>
</dbReference>
<dbReference type="SUPFAM" id="SSF48264">
    <property type="entry name" value="Cytochrome P450"/>
    <property type="match status" value="1"/>
</dbReference>
<comment type="cofactor">
    <cofactor evidence="1 6">
        <name>heme</name>
        <dbReference type="ChEBI" id="CHEBI:30413"/>
    </cofactor>
</comment>
<keyword evidence="3 6" id="KW-0349">Heme</keyword>
<dbReference type="InterPro" id="IPR002401">
    <property type="entry name" value="Cyt_P450_E_grp-I"/>
</dbReference>
<dbReference type="InterPro" id="IPR050121">
    <property type="entry name" value="Cytochrome_P450_monoxygenase"/>
</dbReference>
<evidence type="ECO:0000256" key="7">
    <source>
        <dbReference type="RuleBase" id="RU000461"/>
    </source>
</evidence>
<sequence>MADDVTHARQRRALSHAFSAKALLEQEYIVKSYIDVFSKKMQDFAASGEVVGIVDCFAATQYTTFDIMGDMALGEPFGCLHSKEFRFWVPLISQSIAAGAIEQATRRLAATDSWMQKMLLKCIPDKLRRTRTQHLDYSREKILKRMEQTHSDRRDFLYYLMKQQEGGSLSLDEIIVNGAWLIIAGTETTAAFSSGLFNQLLRPNNNHILERLKSEIRQAFATDDDIRYEELHKLQYMTAVIEEGLRMFPSAPIPFVRKVPKGGDTVVGEYIPEGTTVSVCMWAATHSERNFHDPYTFMPERWMDKDNATDKLGASNAFSLGPRGCIGKNLSYMEQRLIIAKLLWHNDIAMAGPNEMWTPDGEHKNVVVYNNWMKPPLLVNLTPRKQ</sequence>
<dbReference type="InterPro" id="IPR001128">
    <property type="entry name" value="Cyt_P450"/>
</dbReference>
<dbReference type="InterPro" id="IPR036396">
    <property type="entry name" value="Cyt_P450_sf"/>
</dbReference>
<evidence type="ECO:0000256" key="6">
    <source>
        <dbReference type="PIRSR" id="PIRSR602401-1"/>
    </source>
</evidence>
<evidence type="ECO:0000256" key="1">
    <source>
        <dbReference type="ARBA" id="ARBA00001971"/>
    </source>
</evidence>
<reference evidence="8" key="1">
    <citation type="submission" date="2023-04" db="EMBL/GenBank/DDBJ databases">
        <title>Black Yeasts Isolated from many extreme environments.</title>
        <authorList>
            <person name="Coleine C."/>
            <person name="Stajich J.E."/>
            <person name="Selbmann L."/>
        </authorList>
    </citation>
    <scope>NUCLEOTIDE SEQUENCE</scope>
    <source>
        <strain evidence="8">CCFEE 5312</strain>
    </source>
</reference>
<evidence type="ECO:0000256" key="2">
    <source>
        <dbReference type="ARBA" id="ARBA00010617"/>
    </source>
</evidence>
<dbReference type="PANTHER" id="PTHR24305">
    <property type="entry name" value="CYTOCHROME P450"/>
    <property type="match status" value="1"/>
</dbReference>
<comment type="similarity">
    <text evidence="2 7">Belongs to the cytochrome P450 family.</text>
</comment>
<dbReference type="Proteomes" id="UP001271007">
    <property type="component" value="Unassembled WGS sequence"/>
</dbReference>